<organism evidence="1 2">
    <name type="scientific">Paenibacillus cellulosilyticus</name>
    <dbReference type="NCBI Taxonomy" id="375489"/>
    <lineage>
        <taxon>Bacteria</taxon>
        <taxon>Bacillati</taxon>
        <taxon>Bacillota</taxon>
        <taxon>Bacilli</taxon>
        <taxon>Bacillales</taxon>
        <taxon>Paenibacillaceae</taxon>
        <taxon>Paenibacillus</taxon>
    </lineage>
</organism>
<evidence type="ECO:0008006" key="3">
    <source>
        <dbReference type="Google" id="ProtNLM"/>
    </source>
</evidence>
<dbReference type="Proteomes" id="UP000246635">
    <property type="component" value="Unassembled WGS sequence"/>
</dbReference>
<keyword evidence="2" id="KW-1185">Reference proteome</keyword>
<dbReference type="OrthoDB" id="2624539at2"/>
<dbReference type="EMBL" id="QGTQ01000029">
    <property type="protein sequence ID" value="PWV95187.1"/>
    <property type="molecule type" value="Genomic_DNA"/>
</dbReference>
<evidence type="ECO:0000313" key="2">
    <source>
        <dbReference type="Proteomes" id="UP000246635"/>
    </source>
</evidence>
<name>A0A2V2YVV3_9BACL</name>
<proteinExistence type="predicted"/>
<accession>A0A2V2YVV3</accession>
<dbReference type="RefSeq" id="WP_110046613.1">
    <property type="nucleotide sequence ID" value="NZ_CP054612.1"/>
</dbReference>
<reference evidence="1 2" key="1">
    <citation type="submission" date="2018-05" db="EMBL/GenBank/DDBJ databases">
        <title>Genomic Encyclopedia of Type Strains, Phase III (KMG-III): the genomes of soil and plant-associated and newly described type strains.</title>
        <authorList>
            <person name="Whitman W."/>
        </authorList>
    </citation>
    <scope>NUCLEOTIDE SEQUENCE [LARGE SCALE GENOMIC DNA]</scope>
    <source>
        <strain evidence="1 2">CECT 5696</strain>
    </source>
</reference>
<sequence>MNECKLPIFKPFIFGYVHHADCFSMLDLDHEILYKKWFMNHFIQLVCPRDFVEQRLLLLDFCHEDFYSAYAEIMDIQIVHQKIITKYGSGILEFIFDCIDDEQYIQLNVNEFYIPGTIAYQSFDNDHGVFIYGYNKSEQIVYARYFKNELYKDGTLTFDEVENAFGNAVLKYPWTVHSKLFKKKDTQIAVDHTRIMNSIEDLMKSRIRYRGNESKVYGLQVYQCIRDYARLLDKDQAFDIRSIHLIYEHKKAMVKRFEFAHQFGMDTSRILPALIDLANKFKFLRIKILKSNFLDDSRLVVELVNQLNQLEEEEYKFYEFILNTLDEALHSHLSTSLR</sequence>
<protein>
    <recommendedName>
        <fullName evidence="3">Butirosin biosynthesis protein H-like</fullName>
    </recommendedName>
</protein>
<comment type="caution">
    <text evidence="1">The sequence shown here is derived from an EMBL/GenBank/DDBJ whole genome shotgun (WGS) entry which is preliminary data.</text>
</comment>
<gene>
    <name evidence="1" type="ORF">DFQ01_12922</name>
</gene>
<dbReference type="AlphaFoldDB" id="A0A2V2YVV3"/>
<evidence type="ECO:0000313" key="1">
    <source>
        <dbReference type="EMBL" id="PWV95187.1"/>
    </source>
</evidence>